<evidence type="ECO:0000256" key="4">
    <source>
        <dbReference type="ARBA" id="ARBA00022679"/>
    </source>
</evidence>
<evidence type="ECO:0000256" key="6">
    <source>
        <dbReference type="ARBA" id="ARBA00022723"/>
    </source>
</evidence>
<dbReference type="InterPro" id="IPR002938">
    <property type="entry name" value="FAD-bd"/>
</dbReference>
<evidence type="ECO:0000256" key="9">
    <source>
        <dbReference type="ARBA" id="ARBA00022989"/>
    </source>
</evidence>
<evidence type="ECO:0000313" key="13">
    <source>
        <dbReference type="EMBL" id="KAJ5270776.1"/>
    </source>
</evidence>
<evidence type="ECO:0000256" key="3">
    <source>
        <dbReference type="ARBA" id="ARBA00022630"/>
    </source>
</evidence>
<keyword evidence="7" id="KW-0274">FAD</keyword>
<dbReference type="InterPro" id="IPR033749">
    <property type="entry name" value="Polyprenyl_synt_CS"/>
</dbReference>
<evidence type="ECO:0000259" key="12">
    <source>
        <dbReference type="Pfam" id="PF01494"/>
    </source>
</evidence>
<name>A0ABQ8WP43_PENCH</name>
<keyword evidence="10" id="KW-0560">Oxidoreductase</keyword>
<dbReference type="SUPFAM" id="SSF51905">
    <property type="entry name" value="FAD/NAD(P)-binding domain"/>
    <property type="match status" value="1"/>
</dbReference>
<dbReference type="Pfam" id="PF00348">
    <property type="entry name" value="polyprenyl_synt"/>
    <property type="match status" value="1"/>
</dbReference>
<evidence type="ECO:0000256" key="11">
    <source>
        <dbReference type="ARBA" id="ARBA00023136"/>
    </source>
</evidence>
<dbReference type="InterPro" id="IPR050562">
    <property type="entry name" value="FAD_mOase_fung"/>
</dbReference>
<dbReference type="Gene3D" id="3.50.50.60">
    <property type="entry name" value="FAD/NAD(P)-binding domain"/>
    <property type="match status" value="1"/>
</dbReference>
<keyword evidence="6" id="KW-0479">Metal-binding</keyword>
<dbReference type="PANTHER" id="PTHR47356:SF2">
    <property type="entry name" value="FAD-BINDING DOMAIN-CONTAINING PROTEIN-RELATED"/>
    <property type="match status" value="1"/>
</dbReference>
<reference evidence="13 14" key="1">
    <citation type="journal article" date="2023" name="IMA Fungus">
        <title>Comparative genomic study of the Penicillium genus elucidates a diverse pangenome and 15 lateral gene transfer events.</title>
        <authorList>
            <person name="Petersen C."/>
            <person name="Sorensen T."/>
            <person name="Nielsen M.R."/>
            <person name="Sondergaard T.E."/>
            <person name="Sorensen J.L."/>
            <person name="Fitzpatrick D.A."/>
            <person name="Frisvad J.C."/>
            <person name="Nielsen K.L."/>
        </authorList>
    </citation>
    <scope>NUCLEOTIDE SEQUENCE [LARGE SCALE GENOMIC DNA]</scope>
    <source>
        <strain evidence="13 14">IBT 3361</strain>
    </source>
</reference>
<evidence type="ECO:0000313" key="14">
    <source>
        <dbReference type="Proteomes" id="UP001220256"/>
    </source>
</evidence>
<dbReference type="Proteomes" id="UP001220256">
    <property type="component" value="Unassembled WGS sequence"/>
</dbReference>
<evidence type="ECO:0000256" key="10">
    <source>
        <dbReference type="ARBA" id="ARBA00023002"/>
    </source>
</evidence>
<dbReference type="PROSITE" id="PS00444">
    <property type="entry name" value="POLYPRENYL_SYNTHASE_2"/>
    <property type="match status" value="1"/>
</dbReference>
<dbReference type="Pfam" id="PF01494">
    <property type="entry name" value="FAD_binding_3"/>
    <property type="match status" value="1"/>
</dbReference>
<dbReference type="Gene3D" id="1.10.600.10">
    <property type="entry name" value="Farnesyl Diphosphate Synthase"/>
    <property type="match status" value="1"/>
</dbReference>
<dbReference type="SUPFAM" id="SSF48576">
    <property type="entry name" value="Terpenoid synthases"/>
    <property type="match status" value="1"/>
</dbReference>
<evidence type="ECO:0000256" key="5">
    <source>
        <dbReference type="ARBA" id="ARBA00022692"/>
    </source>
</evidence>
<keyword evidence="8" id="KW-0460">Magnesium</keyword>
<dbReference type="EMBL" id="JAPVEB010000003">
    <property type="protein sequence ID" value="KAJ5270776.1"/>
    <property type="molecule type" value="Genomic_DNA"/>
</dbReference>
<keyword evidence="3" id="KW-0285">Flavoprotein</keyword>
<keyword evidence="5" id="KW-0812">Transmembrane</keyword>
<dbReference type="InterPro" id="IPR008949">
    <property type="entry name" value="Isoprenoid_synthase_dom_sf"/>
</dbReference>
<dbReference type="PANTHER" id="PTHR47356">
    <property type="entry name" value="FAD-DEPENDENT MONOOXYGENASE ASQG-RELATED"/>
    <property type="match status" value="1"/>
</dbReference>
<keyword evidence="9" id="KW-1133">Transmembrane helix</keyword>
<keyword evidence="11" id="KW-0472">Membrane</keyword>
<gene>
    <name evidence="13" type="ORF">N7505_006534</name>
</gene>
<dbReference type="PRINTS" id="PR00420">
    <property type="entry name" value="RNGMNOXGNASE"/>
</dbReference>
<dbReference type="InterPro" id="IPR000092">
    <property type="entry name" value="Polyprenyl_synt"/>
</dbReference>
<dbReference type="CDD" id="cd00685">
    <property type="entry name" value="Trans_IPPS_HT"/>
    <property type="match status" value="1"/>
</dbReference>
<feature type="domain" description="FAD-binding" evidence="12">
    <location>
        <begin position="6"/>
        <end position="337"/>
    </location>
</feature>
<keyword evidence="4" id="KW-0808">Transferase</keyword>
<accession>A0ABQ8WP43</accession>
<evidence type="ECO:0000256" key="8">
    <source>
        <dbReference type="ARBA" id="ARBA00022842"/>
    </source>
</evidence>
<keyword evidence="14" id="KW-1185">Reference proteome</keyword>
<organism evidence="13 14">
    <name type="scientific">Penicillium chrysogenum</name>
    <name type="common">Penicillium notatum</name>
    <dbReference type="NCBI Taxonomy" id="5076"/>
    <lineage>
        <taxon>Eukaryota</taxon>
        <taxon>Fungi</taxon>
        <taxon>Dikarya</taxon>
        <taxon>Ascomycota</taxon>
        <taxon>Pezizomycotina</taxon>
        <taxon>Eurotiomycetes</taxon>
        <taxon>Eurotiomycetidae</taxon>
        <taxon>Eurotiales</taxon>
        <taxon>Aspergillaceae</taxon>
        <taxon>Penicillium</taxon>
        <taxon>Penicillium chrysogenum species complex</taxon>
    </lineage>
</organism>
<sequence length="753" mass="84951">MSKSEFQVIIVGGSIGGLTLAHCLQRAGIDHIVLEKASNPAPQIGASVGIAPNGARVLDQLQLYDLVEEQIEPLNTATIHYPDGYSFETKFTKVIHERFGYPIAFLDRQKLLEILYQGYPDHRKIFLGERVIKVEKSGDVAIVSTAKGSVYRGHLVVGADGVHSKVRQEIWNAAEKTTSRVAIERSSLKAEFRCLFGISSAIKALIIGDQVNAFFDGFTIITIHGKGGRVYWFVIQKLDKEYTYPHCPRYTAGDIESAAEELRSIVFYKDINFGQLWENRETVSMTVLEEHTFDIWHHDRLVLLGDSAHKMTPNIGQGANMAIEDAASLANLLQRLRKGLDIWPPTNGQVKILLEQYRSIRYGRVNSVYKSSRILARLHARDGLLKTLIGRYYVPYAGDLPAYVGSKSIADGVMCDFLPPPKRSGDGWERYRTEDSNSGWVLQAIFCVLVFAMLFTYIDWEWIVSAPLEYLLCIPGKDIRGKLISAFNEWLHLPDDKLAIVKEVIDRLHTASLLIDDIQDASRLRRGHPVAHDVFGVAQTINAANYAYFLQQKRLNEINDPRAFHIFTQALLDLHIGQGMDLYWRDALVCPTEAEYTRMVMYKTGGLFRLAVELMQIQSTTTTDLSRLVGLLGIIFQIRDDYMNLQSGIYAEKKGLMEDLTEGKFSYPVIHSIRADPENTQLINIIKQRSEDRAVKVRAVQYMESTGSFQYCREVLSGLMEQARGHVDELETLLGPNQGIHRILGLLQVDPPN</sequence>
<evidence type="ECO:0000256" key="2">
    <source>
        <dbReference type="ARBA" id="ARBA00007992"/>
    </source>
</evidence>
<dbReference type="PROSITE" id="PS00723">
    <property type="entry name" value="POLYPRENYL_SYNTHASE_1"/>
    <property type="match status" value="1"/>
</dbReference>
<dbReference type="SFLD" id="SFLDS00005">
    <property type="entry name" value="Isoprenoid_Synthase_Type_I"/>
    <property type="match status" value="1"/>
</dbReference>
<comment type="similarity">
    <text evidence="2">Belongs to the paxM FAD-dependent monooxygenase family.</text>
</comment>
<feature type="non-terminal residue" evidence="13">
    <location>
        <position position="753"/>
    </location>
</feature>
<comment type="caution">
    <text evidence="13">The sequence shown here is derived from an EMBL/GenBank/DDBJ whole genome shotgun (WGS) entry which is preliminary data.</text>
</comment>
<proteinExistence type="inferred from homology"/>
<evidence type="ECO:0000256" key="1">
    <source>
        <dbReference type="ARBA" id="ARBA00004370"/>
    </source>
</evidence>
<evidence type="ECO:0000256" key="7">
    <source>
        <dbReference type="ARBA" id="ARBA00022827"/>
    </source>
</evidence>
<protein>
    <recommendedName>
        <fullName evidence="12">FAD-binding domain-containing protein</fullName>
    </recommendedName>
</protein>
<dbReference type="InterPro" id="IPR036188">
    <property type="entry name" value="FAD/NAD-bd_sf"/>
</dbReference>
<comment type="subcellular location">
    <subcellularLocation>
        <location evidence="1">Membrane</location>
    </subcellularLocation>
</comment>